<dbReference type="WBParaSite" id="ASIM_0000893901-mRNA-1">
    <property type="protein sequence ID" value="ASIM_0000893901-mRNA-1"/>
    <property type="gene ID" value="ASIM_0000893901"/>
</dbReference>
<reference evidence="3" key="1">
    <citation type="submission" date="2017-02" db="UniProtKB">
        <authorList>
            <consortium name="WormBaseParasite"/>
        </authorList>
    </citation>
    <scope>IDENTIFICATION</scope>
</reference>
<gene>
    <name evidence="1" type="ORF">ASIM_LOCUS8679</name>
</gene>
<proteinExistence type="predicted"/>
<sequence length="87" mass="9689">MEPSEQASRVRSTVIDLQAPKFAKISKEDVKKISAKVRSLNGEQARAVVKALIADDFLLIQGLPGSGEWAISFSCSELFYWEVRFSI</sequence>
<dbReference type="Gene3D" id="3.40.50.300">
    <property type="entry name" value="P-loop containing nucleotide triphosphate hydrolases"/>
    <property type="match status" value="1"/>
</dbReference>
<dbReference type="EMBL" id="UYRR01024245">
    <property type="protein sequence ID" value="VDK33592.1"/>
    <property type="molecule type" value="Genomic_DNA"/>
</dbReference>
<accession>A0A0M3JMQ0</accession>
<dbReference type="AlphaFoldDB" id="A0A0M3JMQ0"/>
<evidence type="ECO:0000313" key="2">
    <source>
        <dbReference type="Proteomes" id="UP000267096"/>
    </source>
</evidence>
<evidence type="ECO:0000313" key="1">
    <source>
        <dbReference type="EMBL" id="VDK33592.1"/>
    </source>
</evidence>
<reference evidence="1 2" key="2">
    <citation type="submission" date="2018-11" db="EMBL/GenBank/DDBJ databases">
        <authorList>
            <consortium name="Pathogen Informatics"/>
        </authorList>
    </citation>
    <scope>NUCLEOTIDE SEQUENCE [LARGE SCALE GENOMIC DNA]</scope>
</reference>
<keyword evidence="2" id="KW-1185">Reference proteome</keyword>
<organism evidence="3">
    <name type="scientific">Anisakis simplex</name>
    <name type="common">Herring worm</name>
    <dbReference type="NCBI Taxonomy" id="6269"/>
    <lineage>
        <taxon>Eukaryota</taxon>
        <taxon>Metazoa</taxon>
        <taxon>Ecdysozoa</taxon>
        <taxon>Nematoda</taxon>
        <taxon>Chromadorea</taxon>
        <taxon>Rhabditida</taxon>
        <taxon>Spirurina</taxon>
        <taxon>Ascaridomorpha</taxon>
        <taxon>Ascaridoidea</taxon>
        <taxon>Anisakidae</taxon>
        <taxon>Anisakis</taxon>
        <taxon>Anisakis simplex complex</taxon>
    </lineage>
</organism>
<protein>
    <submittedName>
        <fullName evidence="3">ATP-dependent DNA helicase</fullName>
    </submittedName>
</protein>
<dbReference type="Proteomes" id="UP000267096">
    <property type="component" value="Unassembled WGS sequence"/>
</dbReference>
<dbReference type="InterPro" id="IPR027417">
    <property type="entry name" value="P-loop_NTPase"/>
</dbReference>
<dbReference type="OrthoDB" id="5871723at2759"/>
<name>A0A0M3JMQ0_ANISI</name>
<evidence type="ECO:0000313" key="3">
    <source>
        <dbReference type="WBParaSite" id="ASIM_0000893901-mRNA-1"/>
    </source>
</evidence>